<dbReference type="AlphaFoldDB" id="A0A6H0SNX6"/>
<accession>A0A6H0SNX6</accession>
<sequence>MASQSSGRRVTAADIARSLGVSRATVGFVLNETPGQTISAATTARVLAEARRLGYRPHIAARALASGRSHLVLLVLPDWPIEHSLRENIDEATQALDEHGYTLITFTPHEGARSRPLWETLQPDVVMGLLRFPDPLIRSMREAGVERIIPDPDEASDARYSEGGPRLQVEHLRELGHRRIGFARPSDPRLVELADAREAAATAAAVSLGLEAPRTLDPVTVGSELDPPVQAWVDAGITGVVAFNDDVAAAIIGAAARAGIAVPRSLSVVGHDDTPTALMFEPRISSVRIDSTGLGHYLAALAIHALDGTPTPDWEQTSALTLISRESTSVSPST</sequence>
<dbReference type="Proteomes" id="UP000502331">
    <property type="component" value="Chromosome"/>
</dbReference>
<dbReference type="InterPro" id="IPR000843">
    <property type="entry name" value="HTH_LacI"/>
</dbReference>
<dbReference type="SUPFAM" id="SSF47413">
    <property type="entry name" value="lambda repressor-like DNA-binding domains"/>
    <property type="match status" value="1"/>
</dbReference>
<dbReference type="Gene3D" id="3.40.50.2300">
    <property type="match status" value="2"/>
</dbReference>
<dbReference type="CDD" id="cd01392">
    <property type="entry name" value="HTH_LacI"/>
    <property type="match status" value="1"/>
</dbReference>
<dbReference type="PANTHER" id="PTHR30146:SF153">
    <property type="entry name" value="LACTOSE OPERON REPRESSOR"/>
    <property type="match status" value="1"/>
</dbReference>
<proteinExistence type="predicted"/>
<dbReference type="InterPro" id="IPR010982">
    <property type="entry name" value="Lambda_DNA-bd_dom_sf"/>
</dbReference>
<evidence type="ECO:0000259" key="4">
    <source>
        <dbReference type="PROSITE" id="PS50932"/>
    </source>
</evidence>
<dbReference type="GO" id="GO:0003700">
    <property type="term" value="F:DNA-binding transcription factor activity"/>
    <property type="evidence" value="ECO:0007669"/>
    <property type="project" value="TreeGrafter"/>
</dbReference>
<organism evidence="5 6">
    <name type="scientific">Glutamicibacter mishrai</name>
    <dbReference type="NCBI Taxonomy" id="1775880"/>
    <lineage>
        <taxon>Bacteria</taxon>
        <taxon>Bacillati</taxon>
        <taxon>Actinomycetota</taxon>
        <taxon>Actinomycetes</taxon>
        <taxon>Micrococcales</taxon>
        <taxon>Micrococcaceae</taxon>
        <taxon>Glutamicibacter</taxon>
    </lineage>
</organism>
<dbReference type="SMART" id="SM00354">
    <property type="entry name" value="HTH_LACI"/>
    <property type="match status" value="1"/>
</dbReference>
<evidence type="ECO:0000313" key="5">
    <source>
        <dbReference type="EMBL" id="QIV87687.1"/>
    </source>
</evidence>
<evidence type="ECO:0000256" key="3">
    <source>
        <dbReference type="ARBA" id="ARBA00023163"/>
    </source>
</evidence>
<dbReference type="SUPFAM" id="SSF53822">
    <property type="entry name" value="Periplasmic binding protein-like I"/>
    <property type="match status" value="1"/>
</dbReference>
<feature type="domain" description="HTH lacI-type" evidence="4">
    <location>
        <begin position="10"/>
        <end position="66"/>
    </location>
</feature>
<name>A0A6H0SNX6_9MICC</name>
<dbReference type="RefSeq" id="WP_172512283.1">
    <property type="nucleotide sequence ID" value="NZ_CP032549.1"/>
</dbReference>
<reference evidence="5 6" key="1">
    <citation type="submission" date="2018-09" db="EMBL/GenBank/DDBJ databases">
        <title>Glutamicibacter mishrai S5-52T (LMG 29155T = KCTC 39846T).</title>
        <authorList>
            <person name="Das S.K."/>
        </authorList>
    </citation>
    <scope>NUCLEOTIDE SEQUENCE [LARGE SCALE GENOMIC DNA]</scope>
    <source>
        <strain evidence="5 6">S5-52</strain>
    </source>
</reference>
<dbReference type="PROSITE" id="PS50932">
    <property type="entry name" value="HTH_LACI_2"/>
    <property type="match status" value="1"/>
</dbReference>
<evidence type="ECO:0000313" key="6">
    <source>
        <dbReference type="Proteomes" id="UP000502331"/>
    </source>
</evidence>
<dbReference type="Pfam" id="PF00356">
    <property type="entry name" value="LacI"/>
    <property type="match status" value="1"/>
</dbReference>
<evidence type="ECO:0000256" key="2">
    <source>
        <dbReference type="ARBA" id="ARBA00023125"/>
    </source>
</evidence>
<dbReference type="Pfam" id="PF13377">
    <property type="entry name" value="Peripla_BP_3"/>
    <property type="match status" value="1"/>
</dbReference>
<dbReference type="GO" id="GO:0000976">
    <property type="term" value="F:transcription cis-regulatory region binding"/>
    <property type="evidence" value="ECO:0007669"/>
    <property type="project" value="TreeGrafter"/>
</dbReference>
<keyword evidence="3" id="KW-0804">Transcription</keyword>
<protein>
    <submittedName>
        <fullName evidence="5">LacI family transcriptional regulator</fullName>
    </submittedName>
</protein>
<keyword evidence="6" id="KW-1185">Reference proteome</keyword>
<gene>
    <name evidence="5" type="ORF">D3791_11560</name>
</gene>
<keyword evidence="2" id="KW-0238">DNA-binding</keyword>
<dbReference type="InterPro" id="IPR028082">
    <property type="entry name" value="Peripla_BP_I"/>
</dbReference>
<evidence type="ECO:0000256" key="1">
    <source>
        <dbReference type="ARBA" id="ARBA00023015"/>
    </source>
</evidence>
<dbReference type="PANTHER" id="PTHR30146">
    <property type="entry name" value="LACI-RELATED TRANSCRIPTIONAL REPRESSOR"/>
    <property type="match status" value="1"/>
</dbReference>
<dbReference type="EMBL" id="CP032549">
    <property type="protein sequence ID" value="QIV87687.1"/>
    <property type="molecule type" value="Genomic_DNA"/>
</dbReference>
<keyword evidence="1" id="KW-0805">Transcription regulation</keyword>
<dbReference type="Gene3D" id="1.10.260.40">
    <property type="entry name" value="lambda repressor-like DNA-binding domains"/>
    <property type="match status" value="1"/>
</dbReference>
<dbReference type="InterPro" id="IPR046335">
    <property type="entry name" value="LacI/GalR-like_sensor"/>
</dbReference>